<dbReference type="PANTHER" id="PTHR42733">
    <property type="entry name" value="DJ-1 PROTEIN"/>
    <property type="match status" value="1"/>
</dbReference>
<dbReference type="Proteomes" id="UP000663882">
    <property type="component" value="Unassembled WGS sequence"/>
</dbReference>
<dbReference type="AlphaFoldDB" id="A0A814LES7"/>
<comment type="caution">
    <text evidence="6">The sequence shown here is derived from an EMBL/GenBank/DDBJ whole genome shotgun (WGS) entry which is preliminary data.</text>
</comment>
<dbReference type="EMBL" id="CAJOAX010006508">
    <property type="protein sequence ID" value="CAF3982823.1"/>
    <property type="molecule type" value="Genomic_DNA"/>
</dbReference>
<dbReference type="CDD" id="cd03169">
    <property type="entry name" value="GATase1_PfpI_1"/>
    <property type="match status" value="1"/>
</dbReference>
<dbReference type="EMBL" id="CAJNOL010000433">
    <property type="protein sequence ID" value="CAF1062512.1"/>
    <property type="molecule type" value="Genomic_DNA"/>
</dbReference>
<dbReference type="Proteomes" id="UP000663823">
    <property type="component" value="Unassembled WGS sequence"/>
</dbReference>
<dbReference type="Proteomes" id="UP000663854">
    <property type="component" value="Unassembled WGS sequence"/>
</dbReference>
<reference evidence="6" key="1">
    <citation type="submission" date="2021-02" db="EMBL/GenBank/DDBJ databases">
        <authorList>
            <person name="Nowell W R."/>
        </authorList>
    </citation>
    <scope>NUCLEOTIDE SEQUENCE</scope>
</reference>
<dbReference type="Proteomes" id="UP000663870">
    <property type="component" value="Unassembled WGS sequence"/>
</dbReference>
<comment type="similarity">
    <text evidence="1">Belongs to the peptidase C56 family.</text>
</comment>
<dbReference type="Gene3D" id="3.40.50.880">
    <property type="match status" value="1"/>
</dbReference>
<dbReference type="PROSITE" id="PS51276">
    <property type="entry name" value="PEPTIDASE_C56_PFPI"/>
    <property type="match status" value="1"/>
</dbReference>
<dbReference type="InterPro" id="IPR006286">
    <property type="entry name" value="C56_PfpI-like"/>
</dbReference>
<evidence type="ECO:0000313" key="6">
    <source>
        <dbReference type="EMBL" id="CAF1062512.1"/>
    </source>
</evidence>
<protein>
    <recommendedName>
        <fullName evidence="2">DJ-1/PfpI domain-containing protein</fullName>
    </recommendedName>
</protein>
<dbReference type="EMBL" id="CAJNOO010000316">
    <property type="protein sequence ID" value="CAF0902942.1"/>
    <property type="molecule type" value="Genomic_DNA"/>
</dbReference>
<sequence length="193" mass="21313">MAPKKILMLVGDFVEDYEVMVPYQVLLTVGHHVDVVCPDKKAKETVATAIHDFEQEQTYTEKRGHNFTLTATFSSVKAKDYDALVIPGGRAPEYIRLDKRVRDLVREFDNNKKPIASICHGLQVLAAAGVVTGRKITAYKTLGPDLQLAGANYVEVEPTEVVVDGNLVTSPAWPGHPKWLAEFLKLLGTTINP</sequence>
<organism evidence="6 8">
    <name type="scientific">Rotaria sordida</name>
    <dbReference type="NCBI Taxonomy" id="392033"/>
    <lineage>
        <taxon>Eukaryota</taxon>
        <taxon>Metazoa</taxon>
        <taxon>Spiralia</taxon>
        <taxon>Gnathifera</taxon>
        <taxon>Rotifera</taxon>
        <taxon>Eurotatoria</taxon>
        <taxon>Bdelloidea</taxon>
        <taxon>Philodinida</taxon>
        <taxon>Philodinidae</taxon>
        <taxon>Rotaria</taxon>
    </lineage>
</organism>
<evidence type="ECO:0000256" key="1">
    <source>
        <dbReference type="ARBA" id="ARBA00008542"/>
    </source>
</evidence>
<dbReference type="SUPFAM" id="SSF52317">
    <property type="entry name" value="Class I glutamine amidotransferase-like"/>
    <property type="match status" value="1"/>
</dbReference>
<feature type="domain" description="DJ-1/PfpI" evidence="2">
    <location>
        <begin position="4"/>
        <end position="185"/>
    </location>
</feature>
<evidence type="ECO:0000313" key="4">
    <source>
        <dbReference type="EMBL" id="CAF0959465.1"/>
    </source>
</evidence>
<evidence type="ECO:0000313" key="3">
    <source>
        <dbReference type="EMBL" id="CAF0902942.1"/>
    </source>
</evidence>
<keyword evidence="8" id="KW-1185">Reference proteome</keyword>
<evidence type="ECO:0000259" key="2">
    <source>
        <dbReference type="Pfam" id="PF01965"/>
    </source>
</evidence>
<dbReference type="EMBL" id="CAJNOH010000234">
    <property type="protein sequence ID" value="CAF0959465.1"/>
    <property type="molecule type" value="Genomic_DNA"/>
</dbReference>
<dbReference type="OrthoDB" id="543156at2759"/>
<dbReference type="NCBIfam" id="TIGR01382">
    <property type="entry name" value="PfpI"/>
    <property type="match status" value="1"/>
</dbReference>
<dbReference type="EMBL" id="CAJNOL010000412">
    <property type="protein sequence ID" value="CAF1052838.1"/>
    <property type="molecule type" value="Genomic_DNA"/>
</dbReference>
<gene>
    <name evidence="5" type="ORF">JXQ802_LOCUS16750</name>
    <name evidence="6" type="ORF">JXQ802_LOCUS17245</name>
    <name evidence="7" type="ORF">OTI717_LOCUS28041</name>
    <name evidence="4" type="ORF">PYM288_LOCUS12545</name>
    <name evidence="3" type="ORF">RFH988_LOCUS9082</name>
</gene>
<evidence type="ECO:0000313" key="8">
    <source>
        <dbReference type="Proteomes" id="UP000663870"/>
    </source>
</evidence>
<dbReference type="InterPro" id="IPR002818">
    <property type="entry name" value="DJ-1/PfpI"/>
</dbReference>
<evidence type="ECO:0000313" key="7">
    <source>
        <dbReference type="EMBL" id="CAF3982823.1"/>
    </source>
</evidence>
<dbReference type="InterPro" id="IPR029062">
    <property type="entry name" value="Class_I_gatase-like"/>
</dbReference>
<evidence type="ECO:0000313" key="5">
    <source>
        <dbReference type="EMBL" id="CAF1052838.1"/>
    </source>
</evidence>
<dbReference type="PANTHER" id="PTHR42733:SF2">
    <property type="entry name" value="DJ-1_THIJ_PFPI FAMILY PROTEIN"/>
    <property type="match status" value="1"/>
</dbReference>
<name>A0A814LES7_9BILA</name>
<accession>A0A814LES7</accession>
<dbReference type="Pfam" id="PF01965">
    <property type="entry name" value="DJ-1_PfpI"/>
    <property type="match status" value="1"/>
</dbReference>
<proteinExistence type="inferred from homology"/>